<accession>A2CCR3</accession>
<dbReference type="Proteomes" id="UP000002274">
    <property type="component" value="Chromosome"/>
</dbReference>
<dbReference type="KEGG" id="pmf:P9303_25421"/>
<organism evidence="1 2">
    <name type="scientific">Prochlorococcus marinus (strain MIT 9303)</name>
    <dbReference type="NCBI Taxonomy" id="59922"/>
    <lineage>
        <taxon>Bacteria</taxon>
        <taxon>Bacillati</taxon>
        <taxon>Cyanobacteriota</taxon>
        <taxon>Cyanophyceae</taxon>
        <taxon>Synechococcales</taxon>
        <taxon>Prochlorococcaceae</taxon>
        <taxon>Prochlorococcus</taxon>
    </lineage>
</organism>
<dbReference type="EMBL" id="CP000554">
    <property type="protein sequence ID" value="ABM79273.1"/>
    <property type="molecule type" value="Genomic_DNA"/>
</dbReference>
<reference evidence="1 2" key="1">
    <citation type="journal article" date="2007" name="PLoS Genet.">
        <title>Patterns and implications of gene gain and loss in the evolution of Prochlorococcus.</title>
        <authorList>
            <person name="Kettler G.C."/>
            <person name="Martiny A.C."/>
            <person name="Huang K."/>
            <person name="Zucker J."/>
            <person name="Coleman M.L."/>
            <person name="Rodrigue S."/>
            <person name="Chen F."/>
            <person name="Lapidus A."/>
            <person name="Ferriera S."/>
            <person name="Johnson J."/>
            <person name="Steglich C."/>
            <person name="Church G.M."/>
            <person name="Richardson P."/>
            <person name="Chisholm S.W."/>
        </authorList>
    </citation>
    <scope>NUCLEOTIDE SEQUENCE [LARGE SCALE GENOMIC DNA]</scope>
    <source>
        <strain evidence="1 2">MIT 9303</strain>
    </source>
</reference>
<dbReference type="STRING" id="59922.P9303_25421"/>
<evidence type="ECO:0000313" key="2">
    <source>
        <dbReference type="Proteomes" id="UP000002274"/>
    </source>
</evidence>
<name>A2CCR3_PROM3</name>
<dbReference type="AlphaFoldDB" id="A2CCR3"/>
<dbReference type="HOGENOM" id="CLU_2957011_0_0_3"/>
<protein>
    <submittedName>
        <fullName evidence="1">Uncharacterized protein</fullName>
    </submittedName>
</protein>
<sequence>MMASSHHRLLPRAFRLVISYLRINRLPLGLSLIQLLVGVVFRWCFFRPTLVPQWPGLRHW</sequence>
<proteinExistence type="predicted"/>
<gene>
    <name evidence="1" type="ordered locus">P9303_25421</name>
</gene>
<evidence type="ECO:0000313" key="1">
    <source>
        <dbReference type="EMBL" id="ABM79273.1"/>
    </source>
</evidence>